<dbReference type="InterPro" id="IPR018099">
    <property type="entry name" value="Purine_phosphorylase-2_CS"/>
</dbReference>
<name>A0A382LCI5_9ZZZZ</name>
<dbReference type="InterPro" id="IPR035994">
    <property type="entry name" value="Nucleoside_phosphorylase_sf"/>
</dbReference>
<dbReference type="Pfam" id="PF01048">
    <property type="entry name" value="PNP_UDP_1"/>
    <property type="match status" value="1"/>
</dbReference>
<evidence type="ECO:0000256" key="2">
    <source>
        <dbReference type="ARBA" id="ARBA00022676"/>
    </source>
</evidence>
<evidence type="ECO:0000256" key="3">
    <source>
        <dbReference type="ARBA" id="ARBA00022679"/>
    </source>
</evidence>
<keyword evidence="2" id="KW-0328">Glycosyltransferase</keyword>
<dbReference type="InterPro" id="IPR000845">
    <property type="entry name" value="Nucleoside_phosphorylase_d"/>
</dbReference>
<dbReference type="Gene3D" id="3.40.50.1580">
    <property type="entry name" value="Nucleoside phosphorylase domain"/>
    <property type="match status" value="1"/>
</dbReference>
<proteinExistence type="inferred from homology"/>
<dbReference type="AlphaFoldDB" id="A0A382LCI5"/>
<feature type="non-terminal residue" evidence="5">
    <location>
        <position position="216"/>
    </location>
</feature>
<dbReference type="EMBL" id="UINC01086290">
    <property type="protein sequence ID" value="SVC34614.1"/>
    <property type="molecule type" value="Genomic_DNA"/>
</dbReference>
<evidence type="ECO:0000259" key="4">
    <source>
        <dbReference type="Pfam" id="PF01048"/>
    </source>
</evidence>
<dbReference type="CDD" id="cd09010">
    <property type="entry name" value="MTAP_SsMTAPII_like_MTIP"/>
    <property type="match status" value="1"/>
</dbReference>
<dbReference type="PROSITE" id="PS01240">
    <property type="entry name" value="PNP_MTAP_2"/>
    <property type="match status" value="1"/>
</dbReference>
<feature type="domain" description="Nucleoside phosphorylase" evidence="4">
    <location>
        <begin position="14"/>
        <end position="207"/>
    </location>
</feature>
<dbReference type="GO" id="GO:0005829">
    <property type="term" value="C:cytosol"/>
    <property type="evidence" value="ECO:0007669"/>
    <property type="project" value="TreeGrafter"/>
</dbReference>
<keyword evidence="3" id="KW-0808">Transferase</keyword>
<dbReference type="GO" id="GO:0009116">
    <property type="term" value="P:nucleoside metabolic process"/>
    <property type="evidence" value="ECO:0007669"/>
    <property type="project" value="InterPro"/>
</dbReference>
<dbReference type="PANTHER" id="PTHR42679:SF2">
    <property type="entry name" value="S-METHYL-5'-THIOADENOSINE PHOSPHORYLASE"/>
    <property type="match status" value="1"/>
</dbReference>
<dbReference type="PANTHER" id="PTHR42679">
    <property type="entry name" value="S-METHYL-5'-THIOADENOSINE PHOSPHORYLASE"/>
    <property type="match status" value="1"/>
</dbReference>
<dbReference type="InterPro" id="IPR010044">
    <property type="entry name" value="MTAP"/>
</dbReference>
<sequence>MEDPAFISDSNSKDVSTLYGKPSSQLVLGTIADVPVVILSRHGPGHSINPTNVNYRANISALKEEGCTHILAATACGSLRGPIAPGHFVFPDQFIDRTTKRISTFFDGSDVRHVSMGNPFSAGMRSCLVEACKSLGFKHHNGGTVVTIEGPRFSTKAESVMFRSWGCDIINMSTVPEIVLARELDLKYQSIAMSTDYDCWHESEEEVTMEMIYAVM</sequence>
<reference evidence="5" key="1">
    <citation type="submission" date="2018-05" db="EMBL/GenBank/DDBJ databases">
        <authorList>
            <person name="Lanie J.A."/>
            <person name="Ng W.-L."/>
            <person name="Kazmierczak K.M."/>
            <person name="Andrzejewski T.M."/>
            <person name="Davidsen T.M."/>
            <person name="Wayne K.J."/>
            <person name="Tettelin H."/>
            <person name="Glass J.I."/>
            <person name="Rusch D."/>
            <person name="Podicherti R."/>
            <person name="Tsui H.-C.T."/>
            <person name="Winkler M.E."/>
        </authorList>
    </citation>
    <scope>NUCLEOTIDE SEQUENCE</scope>
</reference>
<evidence type="ECO:0000313" key="5">
    <source>
        <dbReference type="EMBL" id="SVC34614.1"/>
    </source>
</evidence>
<gene>
    <name evidence="5" type="ORF">METZ01_LOCUS287468</name>
</gene>
<evidence type="ECO:0000256" key="1">
    <source>
        <dbReference type="ARBA" id="ARBA00006751"/>
    </source>
</evidence>
<dbReference type="GO" id="GO:0017061">
    <property type="term" value="F:S-methyl-5-thioadenosine phosphorylase activity"/>
    <property type="evidence" value="ECO:0007669"/>
    <property type="project" value="InterPro"/>
</dbReference>
<dbReference type="GO" id="GO:0019509">
    <property type="term" value="P:L-methionine salvage from methylthioadenosine"/>
    <property type="evidence" value="ECO:0007669"/>
    <property type="project" value="TreeGrafter"/>
</dbReference>
<protein>
    <recommendedName>
        <fullName evidence="4">Nucleoside phosphorylase domain-containing protein</fullName>
    </recommendedName>
</protein>
<dbReference type="HAMAP" id="MF_01963">
    <property type="entry name" value="MTAP"/>
    <property type="match status" value="1"/>
</dbReference>
<organism evidence="5">
    <name type="scientific">marine metagenome</name>
    <dbReference type="NCBI Taxonomy" id="408172"/>
    <lineage>
        <taxon>unclassified sequences</taxon>
        <taxon>metagenomes</taxon>
        <taxon>ecological metagenomes</taxon>
    </lineage>
</organism>
<dbReference type="SUPFAM" id="SSF53167">
    <property type="entry name" value="Purine and uridine phosphorylases"/>
    <property type="match status" value="1"/>
</dbReference>
<accession>A0A382LCI5</accession>
<comment type="similarity">
    <text evidence="1">Belongs to the PNP/MTAP phosphorylase family.</text>
</comment>